<dbReference type="EMBL" id="SMBI01000012">
    <property type="protein sequence ID" value="TCU19828.1"/>
    <property type="molecule type" value="Genomic_DNA"/>
</dbReference>
<gene>
    <name evidence="5" type="ORF">EV131_112144</name>
</gene>
<dbReference type="Pfam" id="PF12852">
    <property type="entry name" value="Cupin_6"/>
    <property type="match status" value="1"/>
</dbReference>
<sequence length="287" mass="31222">MTLPTPKLTLVLQYSIVRAVNGPESMIKNPKLLPKVDRLSAFFDTFELTASLEPTRANDRQARLFVIGEPGGRAEKIILCLRGDTIPEPPALVTATVDFEGVHNPLLNALPDQVLVEINDIPTLRDTTAAFLAEALESRCGRSAALNRLCEVMVLLILRTAIDRGATGPGLLAGLSHPSLHRTLVAMHDAPTRAWNIEDLAAEAGMSRSHFMALFRDVVGTTPQAYLTGWRLVIGRRKLSKGATVKTVARQVGFGSAAAFSRAYFRKFGDWPSLGRQVSMQATEHGS</sequence>
<dbReference type="Gene3D" id="1.10.10.60">
    <property type="entry name" value="Homeodomain-like"/>
    <property type="match status" value="2"/>
</dbReference>
<dbReference type="Pfam" id="PF12833">
    <property type="entry name" value="HTH_18"/>
    <property type="match status" value="1"/>
</dbReference>
<evidence type="ECO:0000259" key="4">
    <source>
        <dbReference type="PROSITE" id="PS01124"/>
    </source>
</evidence>
<keyword evidence="3" id="KW-0804">Transcription</keyword>
<dbReference type="GO" id="GO:0043565">
    <property type="term" value="F:sequence-specific DNA binding"/>
    <property type="evidence" value="ECO:0007669"/>
    <property type="project" value="InterPro"/>
</dbReference>
<dbReference type="InterPro" id="IPR018060">
    <property type="entry name" value="HTH_AraC"/>
</dbReference>
<keyword evidence="1" id="KW-0805">Transcription regulation</keyword>
<comment type="caution">
    <text evidence="5">The sequence shown here is derived from an EMBL/GenBank/DDBJ whole genome shotgun (WGS) entry which is preliminary data.</text>
</comment>
<evidence type="ECO:0000256" key="2">
    <source>
        <dbReference type="ARBA" id="ARBA00023125"/>
    </source>
</evidence>
<dbReference type="AlphaFoldDB" id="A0AAX2QFV0"/>
<evidence type="ECO:0000256" key="1">
    <source>
        <dbReference type="ARBA" id="ARBA00023015"/>
    </source>
</evidence>
<evidence type="ECO:0000313" key="6">
    <source>
        <dbReference type="Proteomes" id="UP000295021"/>
    </source>
</evidence>
<evidence type="ECO:0000313" key="5">
    <source>
        <dbReference type="EMBL" id="TCU19828.1"/>
    </source>
</evidence>
<dbReference type="InterPro" id="IPR032783">
    <property type="entry name" value="AraC_lig"/>
</dbReference>
<dbReference type="SMART" id="SM00342">
    <property type="entry name" value="HTH_ARAC"/>
    <property type="match status" value="1"/>
</dbReference>
<feature type="domain" description="HTH araC/xylS-type" evidence="4">
    <location>
        <begin position="181"/>
        <end position="278"/>
    </location>
</feature>
<dbReference type="Proteomes" id="UP000295021">
    <property type="component" value="Unassembled WGS sequence"/>
</dbReference>
<name>A0AAX2QFV0_9HYPH</name>
<dbReference type="PANTHER" id="PTHR46796:SF7">
    <property type="entry name" value="ARAC FAMILY TRANSCRIPTIONAL REGULATOR"/>
    <property type="match status" value="1"/>
</dbReference>
<dbReference type="InterPro" id="IPR009057">
    <property type="entry name" value="Homeodomain-like_sf"/>
</dbReference>
<proteinExistence type="predicted"/>
<dbReference type="SUPFAM" id="SSF46689">
    <property type="entry name" value="Homeodomain-like"/>
    <property type="match status" value="2"/>
</dbReference>
<reference evidence="5 6" key="1">
    <citation type="submission" date="2019-03" db="EMBL/GenBank/DDBJ databases">
        <title>Genomic Encyclopedia of Type Strains, Phase IV (KMG-V): Genome sequencing to study the core and pangenomes of soil and plant-associated prokaryotes.</title>
        <authorList>
            <person name="Whitman W."/>
        </authorList>
    </citation>
    <scope>NUCLEOTIDE SEQUENCE [LARGE SCALE GENOMIC DNA]</scope>
    <source>
        <strain evidence="5 6">FB403</strain>
    </source>
</reference>
<accession>A0AAX2QFV0</accession>
<evidence type="ECO:0000256" key="3">
    <source>
        <dbReference type="ARBA" id="ARBA00023163"/>
    </source>
</evidence>
<keyword evidence="2" id="KW-0238">DNA-binding</keyword>
<protein>
    <submittedName>
        <fullName evidence="5">AraC family transcriptional regulator</fullName>
    </submittedName>
</protein>
<organism evidence="5 6">
    <name type="scientific">Rhizobium laguerreae</name>
    <dbReference type="NCBI Taxonomy" id="1076926"/>
    <lineage>
        <taxon>Bacteria</taxon>
        <taxon>Pseudomonadati</taxon>
        <taxon>Pseudomonadota</taxon>
        <taxon>Alphaproteobacteria</taxon>
        <taxon>Hyphomicrobiales</taxon>
        <taxon>Rhizobiaceae</taxon>
        <taxon>Rhizobium/Agrobacterium group</taxon>
        <taxon>Rhizobium</taxon>
    </lineage>
</organism>
<dbReference type="PANTHER" id="PTHR46796">
    <property type="entry name" value="HTH-TYPE TRANSCRIPTIONAL ACTIVATOR RHAS-RELATED"/>
    <property type="match status" value="1"/>
</dbReference>
<dbReference type="InterPro" id="IPR050204">
    <property type="entry name" value="AraC_XylS_family_regulators"/>
</dbReference>
<dbReference type="PROSITE" id="PS01124">
    <property type="entry name" value="HTH_ARAC_FAMILY_2"/>
    <property type="match status" value="1"/>
</dbReference>
<dbReference type="GO" id="GO:0003700">
    <property type="term" value="F:DNA-binding transcription factor activity"/>
    <property type="evidence" value="ECO:0007669"/>
    <property type="project" value="InterPro"/>
</dbReference>